<protein>
    <submittedName>
        <fullName evidence="3">Heavy-metal-associated domain-containing protein</fullName>
    </submittedName>
</protein>
<dbReference type="AlphaFoldDB" id="A0A5C4RYY5"/>
<dbReference type="InterPro" id="IPR017969">
    <property type="entry name" value="Heavy-metal-associated_CS"/>
</dbReference>
<dbReference type="InterPro" id="IPR000428">
    <property type="entry name" value="Cu-bd"/>
</dbReference>
<keyword evidence="4" id="KW-1185">Reference proteome</keyword>
<sequence>MTTITVNGMSCQHCVASVQQALEEIPGISHVTVDLEKKLVSYDGDVGIKVVAKALSSIGFEAVVE</sequence>
<evidence type="ECO:0000313" key="4">
    <source>
        <dbReference type="Proteomes" id="UP000309544"/>
    </source>
</evidence>
<evidence type="ECO:0000313" key="3">
    <source>
        <dbReference type="EMBL" id="TNJ35897.1"/>
    </source>
</evidence>
<proteinExistence type="predicted"/>
<dbReference type="PROSITE" id="PS50846">
    <property type="entry name" value="HMA_2"/>
    <property type="match status" value="1"/>
</dbReference>
<evidence type="ECO:0000256" key="1">
    <source>
        <dbReference type="ARBA" id="ARBA00022723"/>
    </source>
</evidence>
<dbReference type="FunFam" id="3.30.70.100:FF:000001">
    <property type="entry name" value="ATPase copper transporting beta"/>
    <property type="match status" value="1"/>
</dbReference>
<dbReference type="GO" id="GO:0006825">
    <property type="term" value="P:copper ion transport"/>
    <property type="evidence" value="ECO:0007669"/>
    <property type="project" value="InterPro"/>
</dbReference>
<dbReference type="CDD" id="cd00371">
    <property type="entry name" value="HMA"/>
    <property type="match status" value="1"/>
</dbReference>
<dbReference type="InterPro" id="IPR036163">
    <property type="entry name" value="HMA_dom_sf"/>
</dbReference>
<name>A0A5C4RYY5_PROVB</name>
<dbReference type="GO" id="GO:0005507">
    <property type="term" value="F:copper ion binding"/>
    <property type="evidence" value="ECO:0007669"/>
    <property type="project" value="InterPro"/>
</dbReference>
<dbReference type="EMBL" id="VDCI01000010">
    <property type="protein sequence ID" value="TNJ35897.1"/>
    <property type="molecule type" value="Genomic_DNA"/>
</dbReference>
<evidence type="ECO:0000259" key="2">
    <source>
        <dbReference type="PROSITE" id="PS50846"/>
    </source>
</evidence>
<keyword evidence="1" id="KW-0479">Metal-binding</keyword>
<accession>A0A5C4RYY5</accession>
<dbReference type="Pfam" id="PF00403">
    <property type="entry name" value="HMA"/>
    <property type="match status" value="1"/>
</dbReference>
<dbReference type="PROSITE" id="PS01047">
    <property type="entry name" value="HMA_1"/>
    <property type="match status" value="1"/>
</dbReference>
<dbReference type="InterPro" id="IPR006121">
    <property type="entry name" value="HMA_dom"/>
</dbReference>
<reference evidence="3 4" key="1">
    <citation type="submission" date="2019-05" db="EMBL/GenBank/DDBJ databases">
        <title>Draft Whole-Genome sequence of the green sulfur bacterium Prosthecochloris vibrioformis DSM 260.</title>
        <authorList>
            <person name="Meyer T.E."/>
            <person name="Kyndt J.A."/>
        </authorList>
    </citation>
    <scope>NUCLEOTIDE SEQUENCE [LARGE SCALE GENOMIC DNA]</scope>
    <source>
        <strain evidence="3 4">DSM 260</strain>
    </source>
</reference>
<organism evidence="3 4">
    <name type="scientific">Prosthecochloris vibrioformis</name>
    <name type="common">Chlorobium vibrioforme</name>
    <dbReference type="NCBI Taxonomy" id="1098"/>
    <lineage>
        <taxon>Bacteria</taxon>
        <taxon>Pseudomonadati</taxon>
        <taxon>Chlorobiota</taxon>
        <taxon>Chlorobiia</taxon>
        <taxon>Chlorobiales</taxon>
        <taxon>Chlorobiaceae</taxon>
        <taxon>Prosthecochloris</taxon>
    </lineage>
</organism>
<feature type="domain" description="HMA" evidence="2">
    <location>
        <begin position="1"/>
        <end position="63"/>
    </location>
</feature>
<dbReference type="SUPFAM" id="SSF55008">
    <property type="entry name" value="HMA, heavy metal-associated domain"/>
    <property type="match status" value="1"/>
</dbReference>
<dbReference type="RefSeq" id="WP_139626847.1">
    <property type="nucleotide sequence ID" value="NZ_VDCI01000010.1"/>
</dbReference>
<comment type="caution">
    <text evidence="3">The sequence shown here is derived from an EMBL/GenBank/DDBJ whole genome shotgun (WGS) entry which is preliminary data.</text>
</comment>
<dbReference type="Proteomes" id="UP000309544">
    <property type="component" value="Unassembled WGS sequence"/>
</dbReference>
<dbReference type="Gene3D" id="3.30.70.100">
    <property type="match status" value="1"/>
</dbReference>
<gene>
    <name evidence="3" type="ORF">FGF68_09465</name>
</gene>
<dbReference type="PRINTS" id="PR00944">
    <property type="entry name" value="CUEXPORT"/>
</dbReference>